<accession>A0A7X9IJX9</accession>
<dbReference type="InterPro" id="IPR046358">
    <property type="entry name" value="Flagellin_C"/>
</dbReference>
<evidence type="ECO:0000256" key="3">
    <source>
        <dbReference type="ARBA" id="ARBA00023143"/>
    </source>
</evidence>
<name>A0A7X9IJX9_9DELT</name>
<protein>
    <recommendedName>
        <fullName evidence="4">Flagellin C-terminal domain-containing protein</fullName>
    </recommendedName>
</protein>
<dbReference type="GO" id="GO:0009288">
    <property type="term" value="C:bacterial-type flagellum"/>
    <property type="evidence" value="ECO:0007669"/>
    <property type="project" value="UniProtKB-SubCell"/>
</dbReference>
<gene>
    <name evidence="5" type="ORF">GYA55_08095</name>
</gene>
<evidence type="ECO:0000259" key="4">
    <source>
        <dbReference type="Pfam" id="PF00700"/>
    </source>
</evidence>
<evidence type="ECO:0000256" key="2">
    <source>
        <dbReference type="ARBA" id="ARBA00005709"/>
    </source>
</evidence>
<feature type="domain" description="Flagellin C-terminal" evidence="4">
    <location>
        <begin position="4"/>
        <end position="75"/>
    </location>
</feature>
<dbReference type="Proteomes" id="UP000524246">
    <property type="component" value="Unassembled WGS sequence"/>
</dbReference>
<evidence type="ECO:0000256" key="1">
    <source>
        <dbReference type="ARBA" id="ARBA00004365"/>
    </source>
</evidence>
<dbReference type="InterPro" id="IPR042187">
    <property type="entry name" value="Flagellin_C_sub2"/>
</dbReference>
<comment type="subcellular location">
    <subcellularLocation>
        <location evidence="1">Bacterial flagellum</location>
    </subcellularLocation>
</comment>
<dbReference type="PANTHER" id="PTHR42792">
    <property type="entry name" value="FLAGELLIN"/>
    <property type="match status" value="1"/>
</dbReference>
<dbReference type="InterPro" id="IPR001492">
    <property type="entry name" value="Flagellin"/>
</dbReference>
<dbReference type="SUPFAM" id="SSF64518">
    <property type="entry name" value="Phase 1 flagellin"/>
    <property type="match status" value="1"/>
</dbReference>
<evidence type="ECO:0000313" key="6">
    <source>
        <dbReference type="Proteomes" id="UP000524246"/>
    </source>
</evidence>
<evidence type="ECO:0000313" key="5">
    <source>
        <dbReference type="EMBL" id="NMC63115.1"/>
    </source>
</evidence>
<dbReference type="PANTHER" id="PTHR42792:SF2">
    <property type="entry name" value="FLAGELLIN"/>
    <property type="match status" value="1"/>
</dbReference>
<dbReference type="GO" id="GO:0005198">
    <property type="term" value="F:structural molecule activity"/>
    <property type="evidence" value="ECO:0007669"/>
    <property type="project" value="InterPro"/>
</dbReference>
<keyword evidence="3" id="KW-0975">Bacterial flagellum</keyword>
<dbReference type="AlphaFoldDB" id="A0A7X9IJX9"/>
<comment type="caution">
    <text evidence="5">The sequence shown here is derived from an EMBL/GenBank/DDBJ whole genome shotgun (WGS) entry which is preliminary data.</text>
</comment>
<dbReference type="Pfam" id="PF00700">
    <property type="entry name" value="Flagellin_C"/>
    <property type="match status" value="1"/>
</dbReference>
<reference evidence="5 6" key="1">
    <citation type="journal article" date="2020" name="Biotechnol. Biofuels">
        <title>New insights from the biogas microbiome by comprehensive genome-resolved metagenomics of nearly 1600 species originating from multiple anaerobic digesters.</title>
        <authorList>
            <person name="Campanaro S."/>
            <person name="Treu L."/>
            <person name="Rodriguez-R L.M."/>
            <person name="Kovalovszki A."/>
            <person name="Ziels R.M."/>
            <person name="Maus I."/>
            <person name="Zhu X."/>
            <person name="Kougias P.G."/>
            <person name="Basile A."/>
            <person name="Luo G."/>
            <person name="Schluter A."/>
            <person name="Konstantinidis K.T."/>
            <person name="Angelidaki I."/>
        </authorList>
    </citation>
    <scope>NUCLEOTIDE SEQUENCE [LARGE SCALE GENOMIC DNA]</scope>
    <source>
        <strain evidence="5">AS27yjCOA_65</strain>
    </source>
</reference>
<dbReference type="Gene3D" id="6.10.10.10">
    <property type="entry name" value="Flagellar export chaperone, C-terminal domain"/>
    <property type="match status" value="1"/>
</dbReference>
<comment type="similarity">
    <text evidence="2">Belongs to the bacterial flagellin family.</text>
</comment>
<dbReference type="EMBL" id="JAAZON010000357">
    <property type="protein sequence ID" value="NMC63115.1"/>
    <property type="molecule type" value="Genomic_DNA"/>
</dbReference>
<sequence length="78" mass="8471">MAELGNVSSALSRLQHVNELLTVQRENLAAAYSRITDIDLASEVAKFLRTQIITQAASAMLAQANQEAKIVAKLLEMS</sequence>
<organism evidence="5 6">
    <name type="scientific">SAR324 cluster bacterium</name>
    <dbReference type="NCBI Taxonomy" id="2024889"/>
    <lineage>
        <taxon>Bacteria</taxon>
        <taxon>Deltaproteobacteria</taxon>
        <taxon>SAR324 cluster</taxon>
    </lineage>
</organism>
<proteinExistence type="inferred from homology"/>